<protein>
    <recommendedName>
        <fullName evidence="2">Prepilin type IV endopeptidase peptidase domain-containing protein</fullName>
    </recommendedName>
</protein>
<dbReference type="STRING" id="39950.BCB69_00115"/>
<evidence type="ECO:0000259" key="2">
    <source>
        <dbReference type="Pfam" id="PF01478"/>
    </source>
</evidence>
<feature type="domain" description="Prepilin type IV endopeptidase peptidase" evidence="2">
    <location>
        <begin position="43"/>
        <end position="143"/>
    </location>
</feature>
<feature type="transmembrane region" description="Helical" evidence="1">
    <location>
        <begin position="129"/>
        <end position="148"/>
    </location>
</feature>
<dbReference type="GO" id="GO:0016020">
    <property type="term" value="C:membrane"/>
    <property type="evidence" value="ECO:0007669"/>
    <property type="project" value="InterPro"/>
</dbReference>
<keyword evidence="1" id="KW-0812">Transmembrane</keyword>
<dbReference type="KEGG" id="dpn:BCB69_00115"/>
<proteinExistence type="predicted"/>
<dbReference type="Proteomes" id="UP000094757">
    <property type="component" value="Chromosome"/>
</dbReference>
<evidence type="ECO:0000313" key="4">
    <source>
        <dbReference type="Proteomes" id="UP000094757"/>
    </source>
</evidence>
<dbReference type="GO" id="GO:0004190">
    <property type="term" value="F:aspartic-type endopeptidase activity"/>
    <property type="evidence" value="ECO:0007669"/>
    <property type="project" value="InterPro"/>
</dbReference>
<feature type="transmembrane region" description="Helical" evidence="1">
    <location>
        <begin position="57"/>
        <end position="76"/>
    </location>
</feature>
<gene>
    <name evidence="3" type="ORF">BCB69_00115</name>
</gene>
<dbReference type="Gene3D" id="1.20.120.1220">
    <property type="match status" value="1"/>
</dbReference>
<name>A0A1B3WC68_9FIRM</name>
<feature type="transmembrane region" description="Helical" evidence="1">
    <location>
        <begin position="82"/>
        <end position="101"/>
    </location>
</feature>
<keyword evidence="1" id="KW-1133">Transmembrane helix</keyword>
<feature type="transmembrane region" description="Helical" evidence="1">
    <location>
        <begin position="160"/>
        <end position="180"/>
    </location>
</feature>
<evidence type="ECO:0000313" key="3">
    <source>
        <dbReference type="EMBL" id="AOH38535.1"/>
    </source>
</evidence>
<organism evidence="3 4">
    <name type="scientific">Dialister pneumosintes</name>
    <dbReference type="NCBI Taxonomy" id="39950"/>
    <lineage>
        <taxon>Bacteria</taxon>
        <taxon>Bacillati</taxon>
        <taxon>Bacillota</taxon>
        <taxon>Negativicutes</taxon>
        <taxon>Veillonellales</taxon>
        <taxon>Veillonellaceae</taxon>
        <taxon>Dialister</taxon>
    </lineage>
</organism>
<evidence type="ECO:0000256" key="1">
    <source>
        <dbReference type="SAM" id="Phobius"/>
    </source>
</evidence>
<dbReference type="EMBL" id="CP017037">
    <property type="protein sequence ID" value="AOH38535.1"/>
    <property type="molecule type" value="Genomic_DNA"/>
</dbReference>
<feature type="transmembrane region" description="Helical" evidence="1">
    <location>
        <begin position="15"/>
        <end position="36"/>
    </location>
</feature>
<sequence>MSLISKGKRLGDPRYGVPCFGAISILCTGFLLLVGWKEYVRNIFLLILLRFPSWEDWQNLMVSDVWSVLIFISGILFVKHSFYTLLISYGILSTFWSLIFIWKKEAVGIGDVLISFAISSWLAPLEVLLFLWSSFAIGGVISIGITLIRGKQEKTPFVPFLSLGGIIAYVWGKEIILWYASIL</sequence>
<dbReference type="AlphaFoldDB" id="A0A1B3WC68"/>
<reference evidence="4" key="1">
    <citation type="submission" date="2016-08" db="EMBL/GenBank/DDBJ databases">
        <authorList>
            <person name="Holder M.E."/>
            <person name="Ajami N.J."/>
            <person name="Petrosino J.F."/>
        </authorList>
    </citation>
    <scope>NUCLEOTIDE SEQUENCE [LARGE SCALE GENOMIC DNA]</scope>
    <source>
        <strain evidence="4">F0677</strain>
    </source>
</reference>
<accession>A0A1B3WC68</accession>
<dbReference type="Pfam" id="PF01478">
    <property type="entry name" value="Peptidase_A24"/>
    <property type="match status" value="1"/>
</dbReference>
<dbReference type="InterPro" id="IPR000045">
    <property type="entry name" value="Prepilin_IV_endopep_pep"/>
</dbReference>
<dbReference type="RefSeq" id="WP_069176669.1">
    <property type="nucleotide sequence ID" value="NZ_CP017037.1"/>
</dbReference>
<keyword evidence="1" id="KW-0472">Membrane</keyword>